<accession>A0A2M7G6J0</accession>
<comment type="caution">
    <text evidence="2">The sequence shown here is derived from an EMBL/GenBank/DDBJ whole genome shotgun (WGS) entry which is preliminary data.</text>
</comment>
<evidence type="ECO:0000313" key="2">
    <source>
        <dbReference type="EMBL" id="PIW17523.1"/>
    </source>
</evidence>
<dbReference type="Pfam" id="PF00535">
    <property type="entry name" value="Glycos_transf_2"/>
    <property type="match status" value="1"/>
</dbReference>
<feature type="domain" description="Glycosyltransferase 2-like" evidence="1">
    <location>
        <begin position="123"/>
        <end position="286"/>
    </location>
</feature>
<dbReference type="CDD" id="cd00761">
    <property type="entry name" value="Glyco_tranf_GTA_type"/>
    <property type="match status" value="1"/>
</dbReference>
<dbReference type="InterPro" id="IPR050834">
    <property type="entry name" value="Glycosyltransf_2"/>
</dbReference>
<evidence type="ECO:0000313" key="3">
    <source>
        <dbReference type="Proteomes" id="UP000231019"/>
    </source>
</evidence>
<name>A0A2M7G6J0_9BACT</name>
<dbReference type="PANTHER" id="PTHR43685:SF2">
    <property type="entry name" value="GLYCOSYLTRANSFERASE 2-LIKE DOMAIN-CONTAINING PROTEIN"/>
    <property type="match status" value="1"/>
</dbReference>
<reference evidence="2 3" key="1">
    <citation type="submission" date="2017-09" db="EMBL/GenBank/DDBJ databases">
        <title>Depth-based differentiation of microbial function through sediment-hosted aquifers and enrichment of novel symbionts in the deep terrestrial subsurface.</title>
        <authorList>
            <person name="Probst A.J."/>
            <person name="Ladd B."/>
            <person name="Jarett J.K."/>
            <person name="Geller-Mcgrath D.E."/>
            <person name="Sieber C.M."/>
            <person name="Emerson J.B."/>
            <person name="Anantharaman K."/>
            <person name="Thomas B.C."/>
            <person name="Malmstrom R."/>
            <person name="Stieglmeier M."/>
            <person name="Klingl A."/>
            <person name="Woyke T."/>
            <person name="Ryan C.M."/>
            <person name="Banfield J.F."/>
        </authorList>
    </citation>
    <scope>NUCLEOTIDE SEQUENCE [LARGE SCALE GENOMIC DNA]</scope>
    <source>
        <strain evidence="2">CG17_big_fil_post_rev_8_21_14_2_50_48_46</strain>
    </source>
</reference>
<dbReference type="PANTHER" id="PTHR43685">
    <property type="entry name" value="GLYCOSYLTRANSFERASE"/>
    <property type="match status" value="1"/>
</dbReference>
<evidence type="ECO:0000259" key="1">
    <source>
        <dbReference type="Pfam" id="PF00535"/>
    </source>
</evidence>
<dbReference type="InterPro" id="IPR001173">
    <property type="entry name" value="Glyco_trans_2-like"/>
</dbReference>
<protein>
    <recommendedName>
        <fullName evidence="1">Glycosyltransferase 2-like domain-containing protein</fullName>
    </recommendedName>
</protein>
<proteinExistence type="predicted"/>
<dbReference type="InterPro" id="IPR029044">
    <property type="entry name" value="Nucleotide-diphossugar_trans"/>
</dbReference>
<gene>
    <name evidence="2" type="ORF">COW36_08480</name>
</gene>
<dbReference type="Proteomes" id="UP000231019">
    <property type="component" value="Unassembled WGS sequence"/>
</dbReference>
<dbReference type="Gene3D" id="3.90.550.10">
    <property type="entry name" value="Spore Coat Polysaccharide Biosynthesis Protein SpsA, Chain A"/>
    <property type="match status" value="1"/>
</dbReference>
<dbReference type="EMBL" id="PFFQ01000023">
    <property type="protein sequence ID" value="PIW17523.1"/>
    <property type="molecule type" value="Genomic_DNA"/>
</dbReference>
<organism evidence="2 3">
    <name type="scientific">bacterium (Candidatus Blackallbacteria) CG17_big_fil_post_rev_8_21_14_2_50_48_46</name>
    <dbReference type="NCBI Taxonomy" id="2014261"/>
    <lineage>
        <taxon>Bacteria</taxon>
        <taxon>Candidatus Blackallbacteria</taxon>
    </lineage>
</organism>
<dbReference type="SUPFAM" id="SSF53448">
    <property type="entry name" value="Nucleotide-diphospho-sugar transferases"/>
    <property type="match status" value="1"/>
</dbReference>
<sequence length="471" mass="53335">MAASPSQTYLDLCRQWLASELDDFEKHWHSALGEQTRLELQKPGQARLKMDVLDLLKEAYQQISERAQAWPAHVVFLLTGRKHVSLDSIIEYAPQAFETWVSDEFSQTSLITWLSPVSSSQVTILIPTYNRLPLLQRSVQSVLAQSHSDWKLIIGDDGSSDGTQIWCEMLAASDSRIAYIRKAQNSGVYDTMGMLYQACESEWVMSLADDDCLMPNCLESTVKLFEQFPWIAMAGGGYYYLHFKGTQLRLKQYGPYYSEPCLADTRKELQRCGLINPIFGGGALFRKAQLFELSAADPEALGHGFSSWDWLLTAEFLSHYEVGYAPEITVAYIDHEQGEHFNQSRNWGQPFLALLERILGRYESLFGQASYPREIIEYFMLAVAEPYLTQAFQETLSSHQTPEEMDAFIQAQRPVWELHRKLRLACYLSERKIPALIQADTVAGLTQGEIPGLKAGAAPIALQRLLASFRA</sequence>
<dbReference type="AlphaFoldDB" id="A0A2M7G6J0"/>